<organism evidence="1 2">
    <name type="scientific">Capnocytophaga sputigena</name>
    <dbReference type="NCBI Taxonomy" id="1019"/>
    <lineage>
        <taxon>Bacteria</taxon>
        <taxon>Pseudomonadati</taxon>
        <taxon>Bacteroidota</taxon>
        <taxon>Flavobacteriia</taxon>
        <taxon>Flavobacteriales</taxon>
        <taxon>Flavobacteriaceae</taxon>
        <taxon>Capnocytophaga</taxon>
    </lineage>
</organism>
<gene>
    <name evidence="1" type="ORF">CGC59_11950</name>
</gene>
<proteinExistence type="predicted"/>
<dbReference type="AlphaFoldDB" id="A0A250F5D0"/>
<sequence>MALNKQALQQGIIRLQQDMQRKTDASMEEYAERLASLIDDFVKSGEVTVAAGISVSTAGTATAQTGATNSTGTGTIS</sequence>
<dbReference type="RefSeq" id="WP_095902092.1">
    <property type="nucleotide sequence ID" value="NZ_CP022383.1"/>
</dbReference>
<accession>A0A250F5D0</accession>
<dbReference type="EMBL" id="CP022383">
    <property type="protein sequence ID" value="ATA80343.1"/>
    <property type="molecule type" value="Genomic_DNA"/>
</dbReference>
<protein>
    <submittedName>
        <fullName evidence="1">Uncharacterized protein</fullName>
    </submittedName>
</protein>
<evidence type="ECO:0000313" key="1">
    <source>
        <dbReference type="EMBL" id="ATA80343.1"/>
    </source>
</evidence>
<name>A0A250F5D0_CAPSP</name>
<reference evidence="2" key="1">
    <citation type="submission" date="2017-06" db="EMBL/GenBank/DDBJ databases">
        <title>Capnocytophaga spp. assemblies.</title>
        <authorList>
            <person name="Gulvik C.A."/>
        </authorList>
    </citation>
    <scope>NUCLEOTIDE SEQUENCE [LARGE SCALE GENOMIC DNA]</scope>
    <source>
        <strain evidence="2">H4486</strain>
    </source>
</reference>
<dbReference type="Proteomes" id="UP000217334">
    <property type="component" value="Chromosome"/>
</dbReference>
<evidence type="ECO:0000313" key="2">
    <source>
        <dbReference type="Proteomes" id="UP000217334"/>
    </source>
</evidence>